<dbReference type="NCBIfam" id="TIGR04198">
    <property type="entry name" value="paramyx_RNAcap"/>
    <property type="match status" value="1"/>
</dbReference>
<keyword evidence="11 21" id="KW-0067">ATP-binding</keyword>
<comment type="subcellular location">
    <subcellularLocation>
        <location evidence="21">Virion</location>
    </subcellularLocation>
    <subcellularLocation>
        <location evidence="21">Host cytoplasm</location>
    </subcellularLocation>
</comment>
<dbReference type="InterPro" id="IPR026890">
    <property type="entry name" value="Mononeg_mRNAcap"/>
</dbReference>
<dbReference type="EMBL" id="MH900516">
    <property type="protein sequence ID" value="AYN62580.1"/>
    <property type="molecule type" value="Viral_cRNA"/>
</dbReference>
<keyword evidence="13 21" id="KW-0693">Viral RNA replication</keyword>
<evidence type="ECO:0000256" key="16">
    <source>
        <dbReference type="ARBA" id="ARBA00024494"/>
    </source>
</evidence>
<dbReference type="Gene3D" id="3.40.50.150">
    <property type="entry name" value="Vaccinia Virus protein VP39"/>
    <property type="match status" value="1"/>
</dbReference>
<evidence type="ECO:0000256" key="13">
    <source>
        <dbReference type="ARBA" id="ARBA00022953"/>
    </source>
</evidence>
<comment type="catalytic activity">
    <reaction evidence="20 21">
        <text>GTP + H2O = GDP + phosphate + H(+)</text>
        <dbReference type="Rhea" id="RHEA:19669"/>
        <dbReference type="ChEBI" id="CHEBI:15377"/>
        <dbReference type="ChEBI" id="CHEBI:15378"/>
        <dbReference type="ChEBI" id="CHEBI:37565"/>
        <dbReference type="ChEBI" id="CHEBI:43474"/>
        <dbReference type="ChEBI" id="CHEBI:58189"/>
    </reaction>
</comment>
<keyword evidence="9 21" id="KW-0547">Nucleotide-binding</keyword>
<keyword evidence="3 21" id="KW-0696">RNA-directed RNA polymerase</keyword>
<sequence>MEDEESRPASNKSCTSVLYPECHLNSPIILGKIVQCHVAMSVHQPYHMEDDTIIHNTLRNMGTRRETGRLANLRKIGGFMRGRVHNVSTFEFEPYPRCSKDLLRLDLGDENAALESVLIRANLCFNANKDKITDMLKETFAKGLGMGAGEIDGLLEDCEAGESIPTTARASRWYTSFKSWFTIKKTMRHLQKVSNNSANVTLQNTKWFENKHQLVFVTPEVVVILDRKTKIGHILTPELVLMYCDVVEGRWNMSTAGKLDQKTRHITDRGEKLWSLIDTQFKRLGELVFDVVALLEPLSLSLIQLKDPVDELKGAFLEFVMNEMESVLMKVPWYTPNRISAFCTRLMDILRSEEISDSAEIFSFFRTFGHPALEAVQAAEKVRGHMYAPKILSFETIMQAHAIFCGIIISGYRERHGGQWPPCVLPEHASAVLKAAKLQGAAVTHDMCYDHWTSFSGFQFEKFLEPQLCEDLTIYMKDKALSPPYRNWDSVYPGYNMCYTPDRCDESRRLVEVFVADYDFDPKEILNYVESGEWLNDDQFNISYSLKEKEIKQAGRLFAKMTYKTRAVQVLSETLLAAGIGPLFRENGMAKNEIDLLKQLSTISISGVSRTSGDLDNSESQDYLLKREAEEAQKGPGRKGRDDKYCYKRPNLEMDDHETISAFLTTDLKKYCLNWRSETTTIFGDRCCEIFGLKQFFNWMHPVLERSTLYVGDPFCPLENEQREDLKDQPDDGIFIHNPRGGIEGYCQKMWTLISIALIHLTAVRSGSRVTAMVQGDNQAIAVTQRVPIGISYQEKKRRVHEATVRYFYHMQQVMAEVGHELKLQETVISSKFFVYSKRIYYDGQILPQCLKSLTRCVFWSETLVDETRAACSNIATSVAKSIENGYSPVVGYFYHNFKICQQLAISLGFSINPTLTRSVTAPLLNSTVWMTVAVFVPATVGGFNYMAMSRCFVRNIGDPATAAMADLKRMVKSDILTDDVLNKLMEQEPGDSTFLDWGSDPYSCNLPYSQSISAVIKNVTARSVLIDSPNPLLAGLFGEDNQEDDEDLAQFLMDRVVIMPRVCHEILDNSLTGVRESIAGMLDTTKTLIRAGVRSGCLSVGMLRRLTNHDLLQFETFTKIMKQKVNDHDLFSTYCSVDLARMIRTKLWCSISLGRKIAGLETPDPLEVVNGQIIKGYEVCSLCGAEGDDQKYSWFFVPKDIDLEDVSKPTSAIRVPYFGSTTEERSEIRLGYAKNLSKPAKAAIRIAMVYTWAFGDDEVSWEEAAIIARTRAKFTTDELKLLTPVSTSTNLSHRLRDTATQMKFAGTSLLRVSRYVTISNDKMVMKDAGESRDTNLVYQQVMLVGLSFLEYFFRHKKCTGEENTVLHLHLNPGCCIVVNEDEAKNPSQVEVEIRNKTEVNQMIYDPEPINKLDLDKLKMIRTEIHEVDFTLWDNAAILSALNIATAQTVIDTISQVDRDDLKEVVAIASDDSINSLITEFLLIDINQFCQTLGGLIVNQFAYEIYALKIDGRHLIYDHIYERLRVTSSSIFRILTNAVSHPRIFKRFWDFGVVEPNRGANMKAQDFTLHALDICMHSVEFFMNQWDCGIPFEVYLCESDLDVVDERRETFTARHLAFLCSFYGISTLSPSLQGLDSLQRYHLLKEYLEEEVVKDQTSRYWQLTGLIIRAVPSTVSYLMQSAVKQFRIRGLGVPHSVADWDPSFNDMLQSTVVNEVARASGQGVAGDVRYWGLEIPRVNIFSCSGLVGNHTESADVLETELELPTGPSYLSHQLRIVGVNSTSCLKALELTSYISQNADVKANRLFVGEGAGAMLALYDSTLGPVMNWYNSGISSRDLTGQRELNIYPSEVALNDKNQRNAADLISRTRVLFNGRPEVTWIGTDVCERFIVESLCEDRVGLIHSDMEGGPTKDQDSILLEQYSVIRLAYQVGADDVLVITKIAPRLGTDWTRILCLFNKYWDSVSIISLRTSNPSSTEFYIACRGKRHQVLYSADMIIKSTGRLNEEGVAQIEDWMLNSKTRNWQWLAEEVRIGELQKGHPRPYHKGLCTFGFSFNLETIANQFLGVAALGDLPRMITGFVGTLKQTIHNLDSNGHDTQDTLMMGKFEIYPVREEGKNRERIKGLMLKWIALNLSTKMNTGEYTMKSFEKQCSVGCINLDIDVVYNVGLINAYQYKKYKKVLRRCSYPFPTRDIKKLMKLIGSAKFLGVKNVS</sequence>
<evidence type="ECO:0000256" key="10">
    <source>
        <dbReference type="ARBA" id="ARBA00022801"/>
    </source>
</evidence>
<accession>A0A3G2KTE1</accession>
<evidence type="ECO:0000256" key="14">
    <source>
        <dbReference type="ARBA" id="ARBA00023042"/>
    </source>
</evidence>
<keyword evidence="5 21" id="KW-0507">mRNA processing</keyword>
<dbReference type="EC" id="2.1.1.-" evidence="21"/>
<dbReference type="InterPro" id="IPR025786">
    <property type="entry name" value="Mononega_L_MeTrfase"/>
</dbReference>
<evidence type="ECO:0000256" key="21">
    <source>
        <dbReference type="PIRNR" id="PIRNR000830"/>
    </source>
</evidence>
<gene>
    <name evidence="24" type="primary">L</name>
</gene>
<evidence type="ECO:0000256" key="3">
    <source>
        <dbReference type="ARBA" id="ARBA00022484"/>
    </source>
</evidence>
<keyword evidence="10" id="KW-0378">Hydrolase</keyword>
<comment type="catalytic activity">
    <reaction evidence="19">
        <text>a 5'-end (5'-triphosphoguanosine)-adenylyl-adenylyl-cytidylyl-adenosine in mRNA + 2 S-adenosyl-L-methionine = a 5'-end (N(7)-methyl 5'-triphosphoguanosine)-(2'-O-methyladenylyl)-adenylyl-cytidylyl-adenosine in mRNA + 2 S-adenosyl-L-homocysteine + H(+)</text>
        <dbReference type="Rhea" id="RHEA:65376"/>
        <dbReference type="Rhea" id="RHEA-COMP:16797"/>
        <dbReference type="Rhea" id="RHEA-COMP:16798"/>
        <dbReference type="ChEBI" id="CHEBI:15378"/>
        <dbReference type="ChEBI" id="CHEBI:57856"/>
        <dbReference type="ChEBI" id="CHEBI:59789"/>
        <dbReference type="ChEBI" id="CHEBI:156483"/>
        <dbReference type="ChEBI" id="CHEBI:156484"/>
        <dbReference type="EC" id="2.1.1.375"/>
    </reaction>
</comment>
<dbReference type="GO" id="GO:0004482">
    <property type="term" value="F:mRNA 5'-cap (guanine-N7-)-methyltransferase activity"/>
    <property type="evidence" value="ECO:0007669"/>
    <property type="project" value="InterPro"/>
</dbReference>
<evidence type="ECO:0000256" key="7">
    <source>
        <dbReference type="ARBA" id="ARBA00022691"/>
    </source>
</evidence>
<evidence type="ECO:0000259" key="23">
    <source>
        <dbReference type="PROSITE" id="PS51590"/>
    </source>
</evidence>
<keyword evidence="7 21" id="KW-0949">S-adenosyl-L-methionine</keyword>
<keyword evidence="6 21" id="KW-0808">Transferase</keyword>
<dbReference type="Pfam" id="PF00946">
    <property type="entry name" value="Mononeg_RNA_pol"/>
    <property type="match status" value="1"/>
</dbReference>
<keyword evidence="12 21" id="KW-0946">Virion</keyword>
<dbReference type="GO" id="GO:0005524">
    <property type="term" value="F:ATP binding"/>
    <property type="evidence" value="ECO:0007669"/>
    <property type="project" value="UniProtKB-KW"/>
</dbReference>
<dbReference type="PROSITE" id="PS51590">
    <property type="entry name" value="SAM_MT_MNV_L"/>
    <property type="match status" value="1"/>
</dbReference>
<keyword evidence="21" id="KW-1035">Host cytoplasm</keyword>
<comment type="catalytic activity">
    <reaction evidence="18 21">
        <text>a 5'-end (5'-triphosphoguanosine)-adenylyl-adenylyl-cytidylyl-adenosine in mRNA + S-adenosyl-L-methionine = a 5'-end (5'-triphosphoguanosine)-(2'-O-methyladenylyl)-adenylyl-cytidylyl-adenosine in mRNA + S-adenosyl-L-homocysteine + H(+)</text>
        <dbReference type="Rhea" id="RHEA:65380"/>
        <dbReference type="Rhea" id="RHEA-COMP:16797"/>
        <dbReference type="Rhea" id="RHEA-COMP:16801"/>
        <dbReference type="ChEBI" id="CHEBI:15378"/>
        <dbReference type="ChEBI" id="CHEBI:57856"/>
        <dbReference type="ChEBI" id="CHEBI:59789"/>
        <dbReference type="ChEBI" id="CHEBI:156482"/>
        <dbReference type="ChEBI" id="CHEBI:156484"/>
    </reaction>
</comment>
<reference evidence="24 25" key="1">
    <citation type="submission" date="2018-09" db="EMBL/GenBank/DDBJ databases">
        <title>Complete genomes of two strains of Pacific Salmon Paramyxovirus.</title>
        <authorList>
            <person name="Batts W.N."/>
            <person name="Winton J.R."/>
            <person name="Powers R.L."/>
            <person name="Purcell M.K."/>
        </authorList>
    </citation>
    <scope>NUCLEOTIDE SEQUENCE [LARGE SCALE GENOMIC DNA]</scope>
    <source>
        <strain evidence="24 25">A</strain>
    </source>
</reference>
<dbReference type="GO" id="GO:0030430">
    <property type="term" value="C:host cell cytoplasm"/>
    <property type="evidence" value="ECO:0007669"/>
    <property type="project" value="UniProtKB-SubCell"/>
</dbReference>
<proteinExistence type="inferred from homology"/>
<evidence type="ECO:0000313" key="24">
    <source>
        <dbReference type="EMBL" id="AYN62580.1"/>
    </source>
</evidence>
<evidence type="ECO:0000256" key="6">
    <source>
        <dbReference type="ARBA" id="ARBA00022679"/>
    </source>
</evidence>
<evidence type="ECO:0000256" key="9">
    <source>
        <dbReference type="ARBA" id="ARBA00022741"/>
    </source>
</evidence>
<keyword evidence="14 21" id="KW-0506">mRNA capping</keyword>
<evidence type="ECO:0000256" key="11">
    <source>
        <dbReference type="ARBA" id="ARBA00022840"/>
    </source>
</evidence>
<evidence type="ECO:0000256" key="17">
    <source>
        <dbReference type="ARBA" id="ARBA00024499"/>
    </source>
</evidence>
<dbReference type="InterPro" id="IPR016269">
    <property type="entry name" value="RNA-dir_pol_paramyxovirus"/>
</dbReference>
<dbReference type="EC" id="2.7.7.48" evidence="21"/>
<protein>
    <recommendedName>
        <fullName evidence="21">RNA-directed RNA polymerase L</fullName>
        <shortName evidence="21">Protein L</shortName>
    </recommendedName>
    <alternativeName>
        <fullName evidence="21">Large structural protein</fullName>
    </alternativeName>
    <alternativeName>
        <fullName evidence="21">Replicase</fullName>
    </alternativeName>
    <alternativeName>
        <fullName evidence="21">Transcriptase</fullName>
    </alternativeName>
    <domain>
        <recommendedName>
            <fullName evidence="21">RNA-directed RNA polymerase</fullName>
            <ecNumber evidence="21">2.7.7.48</ecNumber>
        </recommendedName>
    </domain>
    <domain>
        <recommendedName>
            <fullName evidence="21">GTP phosphohydrolase</fullName>
            <ecNumber evidence="21">3.6.1.-</ecNumber>
        </recommendedName>
    </domain>
    <domain>
        <recommendedName>
            <fullName evidence="21">GDP polyribonucleotidyltransferase</fullName>
            <ecNumber evidence="21">2.7.7.88</ecNumber>
        </recommendedName>
        <alternativeName>
            <fullName evidence="21">PRNTase</fullName>
        </alternativeName>
    </domain>
    <domain>
        <recommendedName>
            <fullName evidence="21">mRNA (nucleoside-2'-O-)-methyltransferase</fullName>
            <shortName evidence="21">N1-2'-O-MTase</shortName>
            <ecNumber evidence="21">2.1.1.-</ecNumber>
        </recommendedName>
    </domain>
    <domain>
        <recommendedName>
            <fullName evidence="21">mRNA (guanine-N(7)-)-methyltransferase</fullName>
            <shortName evidence="21">G-N7-MTase</shortName>
        </recommendedName>
    </domain>
</protein>
<evidence type="ECO:0000256" key="12">
    <source>
        <dbReference type="ARBA" id="ARBA00022844"/>
    </source>
</evidence>
<name>A0A3G2KTE1_9MONO</name>
<dbReference type="Pfam" id="PF14318">
    <property type="entry name" value="Mononeg_mRNAcap"/>
    <property type="match status" value="1"/>
</dbReference>
<dbReference type="InterPro" id="IPR029063">
    <property type="entry name" value="SAM-dependent_MTases_sf"/>
</dbReference>
<comment type="similarity">
    <text evidence="2 21">Belongs to the paramyxovirus L protein family.</text>
</comment>
<evidence type="ECO:0000256" key="1">
    <source>
        <dbReference type="ARBA" id="ARBA00003132"/>
    </source>
</evidence>
<keyword evidence="25" id="KW-1185">Reference proteome</keyword>
<feature type="domain" description="RdRp catalytic" evidence="22">
    <location>
        <begin position="660"/>
        <end position="844"/>
    </location>
</feature>
<keyword evidence="15" id="KW-0511">Multifunctional enzyme</keyword>
<comment type="function">
    <text evidence="21">RNA-directed RNA polymerase that catalyzes the transcription of viral mRNAs, their capping and polyadenylation. The template is composed of the viral RNA tightly encapsidated by the nucleoprotein (N). The viral polymerase binds to the genomic RNA at the 3' leader promoter, and transcribes subsequently all viral mRNAs with a decreasing efficiency. The first gene is the most transcribed, and the last the least transcribed. The viral phosphoprotein acts as a processivity factor. Capping is concomitant with initiation of mRNA transcription. Indeed, a GDP polyribonucleotidyl transferase (PRNTase) adds the cap structure when the nascent RNA chain length has reached few nucleotides. Ribose 2'-O methylation of viral mRNA cap precedes and facilitates subsequent guanine-N-7 methylation, both activities being carried by the viral polymerase. Polyadenylation of mRNAs occur by a stuttering mechanism at a slipery stop site present at the end viral genes. After finishing transcription of a mRNA, the polymerase can resume transcription of the downstream gene.</text>
</comment>
<keyword evidence="4 21" id="KW-0489">Methyltransferase</keyword>
<comment type="catalytic activity">
    <reaction evidence="17 21">
        <text>a 5'-end (5'-triphosphoguanosine)-(2'-O-methyladenylyl)-adenylyl-cytidylyl-adenosine in mRNA + S-adenosyl-L-methionine = a 5'-end (N(7)-methyl 5'-triphosphoguanosine)-(2'-O-methyladenylyl)-adenylyl-cytidylyl-adenosine in mRNA + S-adenosyl-L-homocysteine</text>
        <dbReference type="Rhea" id="RHEA:65440"/>
        <dbReference type="Rhea" id="RHEA-COMP:16798"/>
        <dbReference type="Rhea" id="RHEA-COMP:16801"/>
        <dbReference type="ChEBI" id="CHEBI:57856"/>
        <dbReference type="ChEBI" id="CHEBI:59789"/>
        <dbReference type="ChEBI" id="CHEBI:156482"/>
        <dbReference type="ChEBI" id="CHEBI:156483"/>
    </reaction>
</comment>
<evidence type="ECO:0000256" key="18">
    <source>
        <dbReference type="ARBA" id="ARBA00047332"/>
    </source>
</evidence>
<evidence type="ECO:0000313" key="25">
    <source>
        <dbReference type="Proteomes" id="UP000677369"/>
    </source>
</evidence>
<comment type="function">
    <text evidence="1 21">RNA-directed RNA polymerase that catalyzes the replication of viral genomic RNA. The template is composed of the viral RNA tightly encapsidated by the nucleoprotein (N). The replicase mode is dependent on intracellular N protein concentration. In this mode, the polymerase replicates the whole viral genome without recognizing transcriptional signals, and the replicated genome is not caped or polyadenylated.</text>
</comment>
<evidence type="ECO:0000256" key="8">
    <source>
        <dbReference type="ARBA" id="ARBA00022695"/>
    </source>
</evidence>
<evidence type="ECO:0000256" key="2">
    <source>
        <dbReference type="ARBA" id="ARBA00007934"/>
    </source>
</evidence>
<dbReference type="GO" id="GO:0003924">
    <property type="term" value="F:GTPase activity"/>
    <property type="evidence" value="ECO:0007669"/>
    <property type="project" value="RHEA"/>
</dbReference>
<organism evidence="24 25">
    <name type="scientific">Pacific salmon paramyxovirus</name>
    <dbReference type="NCBI Taxonomy" id="348289"/>
    <lineage>
        <taxon>Viruses</taxon>
        <taxon>Riboviria</taxon>
        <taxon>Orthornavirae</taxon>
        <taxon>Negarnaviricota</taxon>
        <taxon>Haploviricotina</taxon>
        <taxon>Monjiviricetes</taxon>
        <taxon>Mononegavirales</taxon>
        <taxon>Paramyxoviridae</taxon>
        <taxon>Feraresvirinae</taxon>
        <taxon>Aquaparamyxovirus</taxon>
        <taxon>Aquaparamyxovirus oregonense</taxon>
    </lineage>
</organism>
<keyword evidence="8 21" id="KW-0548">Nucleotidyltransferase</keyword>
<evidence type="ECO:0000256" key="19">
    <source>
        <dbReference type="ARBA" id="ARBA00047370"/>
    </source>
</evidence>
<dbReference type="GO" id="GO:0044423">
    <property type="term" value="C:virion component"/>
    <property type="evidence" value="ECO:0007669"/>
    <property type="project" value="UniProtKB-KW"/>
</dbReference>
<dbReference type="InterPro" id="IPR039736">
    <property type="entry name" value="L_poly_C"/>
</dbReference>
<evidence type="ECO:0000256" key="15">
    <source>
        <dbReference type="ARBA" id="ARBA00023268"/>
    </source>
</evidence>
<evidence type="ECO:0000259" key="22">
    <source>
        <dbReference type="PROSITE" id="PS50526"/>
    </source>
</evidence>
<evidence type="ECO:0000256" key="4">
    <source>
        <dbReference type="ARBA" id="ARBA00022603"/>
    </source>
</evidence>
<dbReference type="GO" id="GO:0003968">
    <property type="term" value="F:RNA-directed RNA polymerase activity"/>
    <property type="evidence" value="ECO:0007669"/>
    <property type="project" value="UniProtKB-KW"/>
</dbReference>
<comment type="catalytic activity">
    <reaction evidence="16">
        <text>a 5'-end triphospho-adenylyl-adenylyl-cytidylyl-adenosine in mRNA + GDP + H(+) = a 5'-end (5'-triphosphoguanosine)-adenylyl-adenylyl-cytidylyl-adenosine in mRNA + diphosphate</text>
        <dbReference type="Rhea" id="RHEA:65436"/>
        <dbReference type="Rhea" id="RHEA-COMP:16797"/>
        <dbReference type="Rhea" id="RHEA-COMP:16799"/>
        <dbReference type="ChEBI" id="CHEBI:15378"/>
        <dbReference type="ChEBI" id="CHEBI:33019"/>
        <dbReference type="ChEBI" id="CHEBI:58189"/>
        <dbReference type="ChEBI" id="CHEBI:156484"/>
        <dbReference type="ChEBI" id="CHEBI:156503"/>
        <dbReference type="EC" id="2.7.7.88"/>
    </reaction>
</comment>
<evidence type="ECO:0000256" key="5">
    <source>
        <dbReference type="ARBA" id="ARBA00022664"/>
    </source>
</evidence>
<comment type="catalytic activity">
    <reaction evidence="21">
        <text>RNA(n) + a ribonucleoside 5'-triphosphate = RNA(n+1) + diphosphate</text>
        <dbReference type="Rhea" id="RHEA:21248"/>
        <dbReference type="Rhea" id="RHEA-COMP:14527"/>
        <dbReference type="Rhea" id="RHEA-COMP:17342"/>
        <dbReference type="ChEBI" id="CHEBI:33019"/>
        <dbReference type="ChEBI" id="CHEBI:61557"/>
        <dbReference type="ChEBI" id="CHEBI:140395"/>
        <dbReference type="EC" id="2.7.7.48"/>
    </reaction>
</comment>
<dbReference type="EC" id="2.7.7.88" evidence="21"/>
<dbReference type="Proteomes" id="UP000677369">
    <property type="component" value="Segment"/>
</dbReference>
<evidence type="ECO:0000256" key="20">
    <source>
        <dbReference type="ARBA" id="ARBA00048548"/>
    </source>
</evidence>
<dbReference type="PROSITE" id="PS50526">
    <property type="entry name" value="RDRP_SSRNA_NEG_NONSEG"/>
    <property type="match status" value="1"/>
</dbReference>
<feature type="domain" description="Mononegavirus-type SAM-dependent 2'-O-MTase" evidence="23">
    <location>
        <begin position="1775"/>
        <end position="1982"/>
    </location>
</feature>
<dbReference type="EC" id="3.6.1.-" evidence="21"/>
<dbReference type="InterPro" id="IPR014023">
    <property type="entry name" value="Mononeg_RNA_pol_cat"/>
</dbReference>
<dbReference type="PIRSF" id="PIRSF000830">
    <property type="entry name" value="RNA_pol_ParamyxoV"/>
    <property type="match status" value="1"/>
</dbReference>